<protein>
    <submittedName>
        <fullName evidence="2">Uncharacterized protein</fullName>
    </submittedName>
</protein>
<keyword evidence="3" id="KW-1185">Reference proteome</keyword>
<organism evidence="2 3">
    <name type="scientific">Pleuronectes platessa</name>
    <name type="common">European plaice</name>
    <dbReference type="NCBI Taxonomy" id="8262"/>
    <lineage>
        <taxon>Eukaryota</taxon>
        <taxon>Metazoa</taxon>
        <taxon>Chordata</taxon>
        <taxon>Craniata</taxon>
        <taxon>Vertebrata</taxon>
        <taxon>Euteleostomi</taxon>
        <taxon>Actinopterygii</taxon>
        <taxon>Neopterygii</taxon>
        <taxon>Teleostei</taxon>
        <taxon>Neoteleostei</taxon>
        <taxon>Acanthomorphata</taxon>
        <taxon>Carangaria</taxon>
        <taxon>Pleuronectiformes</taxon>
        <taxon>Pleuronectoidei</taxon>
        <taxon>Pleuronectidae</taxon>
        <taxon>Pleuronectes</taxon>
    </lineage>
</organism>
<sequence length="225" mass="24787">MTERGTERDEEKELSSLDLVPSVGGIDKLSARPARTQWNKEETRQSFHFPQPSGSLLLSLCLCLALFTLEKTKASSLLQAMIAVIRMHRRSRCDGASPRGDSACKSCPGLQAEVVSAPPHIPSAPGVQLSAVLLLRRPDKQLQPEELLQLQMSGWARADSSRSQWERGKSRCVQQIGIALKQQPRCEGDGFSLRQSDCKPRASRPVRQADSEADFSQALLLQDPA</sequence>
<evidence type="ECO:0000313" key="2">
    <source>
        <dbReference type="EMBL" id="CAB1429873.1"/>
    </source>
</evidence>
<name>A0A9N7YLD4_PLEPL</name>
<feature type="region of interest" description="Disordered" evidence="1">
    <location>
        <begin position="187"/>
        <end position="225"/>
    </location>
</feature>
<gene>
    <name evidence="2" type="ORF">PLEPLA_LOCUS17853</name>
</gene>
<dbReference type="Proteomes" id="UP001153269">
    <property type="component" value="Unassembled WGS sequence"/>
</dbReference>
<dbReference type="EMBL" id="CADEAL010001180">
    <property type="protein sequence ID" value="CAB1429873.1"/>
    <property type="molecule type" value="Genomic_DNA"/>
</dbReference>
<dbReference type="AlphaFoldDB" id="A0A9N7YLD4"/>
<accession>A0A9N7YLD4</accession>
<reference evidence="2" key="1">
    <citation type="submission" date="2020-03" db="EMBL/GenBank/DDBJ databases">
        <authorList>
            <person name="Weist P."/>
        </authorList>
    </citation>
    <scope>NUCLEOTIDE SEQUENCE</scope>
</reference>
<proteinExistence type="predicted"/>
<evidence type="ECO:0000313" key="3">
    <source>
        <dbReference type="Proteomes" id="UP001153269"/>
    </source>
</evidence>
<evidence type="ECO:0000256" key="1">
    <source>
        <dbReference type="SAM" id="MobiDB-lite"/>
    </source>
</evidence>
<comment type="caution">
    <text evidence="2">The sequence shown here is derived from an EMBL/GenBank/DDBJ whole genome shotgun (WGS) entry which is preliminary data.</text>
</comment>